<feature type="domain" description="DNA-binding protein H-NS-like C-terminal" evidence="2">
    <location>
        <begin position="54"/>
        <end position="93"/>
    </location>
</feature>
<organism evidence="3 4">
    <name type="scientific">Delftia lacustris</name>
    <dbReference type="NCBI Taxonomy" id="558537"/>
    <lineage>
        <taxon>Bacteria</taxon>
        <taxon>Pseudomonadati</taxon>
        <taxon>Pseudomonadota</taxon>
        <taxon>Betaproteobacteria</taxon>
        <taxon>Burkholderiales</taxon>
        <taxon>Comamonadaceae</taxon>
        <taxon>Delftia</taxon>
    </lineage>
</organism>
<reference evidence="3 4" key="1">
    <citation type="submission" date="2016-10" db="EMBL/GenBank/DDBJ databases">
        <authorList>
            <person name="de Groot N.N."/>
        </authorList>
    </citation>
    <scope>NUCLEOTIDE SEQUENCE [LARGE SCALE GENOMIC DNA]</scope>
    <source>
        <strain evidence="3 4">LMG 24775</strain>
    </source>
</reference>
<evidence type="ECO:0000313" key="3">
    <source>
        <dbReference type="EMBL" id="SDZ62757.1"/>
    </source>
</evidence>
<dbReference type="SUPFAM" id="SSF81273">
    <property type="entry name" value="H-NS histone-like proteins"/>
    <property type="match status" value="1"/>
</dbReference>
<dbReference type="AlphaFoldDB" id="A0A1H3UK97"/>
<evidence type="ECO:0000259" key="2">
    <source>
        <dbReference type="SMART" id="SM00528"/>
    </source>
</evidence>
<evidence type="ECO:0000256" key="1">
    <source>
        <dbReference type="SAM" id="MobiDB-lite"/>
    </source>
</evidence>
<gene>
    <name evidence="3" type="ORF">SAMN05421547_1537</name>
</gene>
<feature type="region of interest" description="Disordered" evidence="1">
    <location>
        <begin position="51"/>
        <end position="81"/>
    </location>
</feature>
<dbReference type="Gene3D" id="4.10.430.30">
    <property type="match status" value="1"/>
</dbReference>
<protein>
    <submittedName>
        <fullName evidence="3">DNA-binding protein H-NS</fullName>
    </submittedName>
</protein>
<dbReference type="SMART" id="SM00528">
    <property type="entry name" value="HNS"/>
    <property type="match status" value="1"/>
</dbReference>
<name>A0A1H3UK97_9BURK</name>
<dbReference type="InterPro" id="IPR027444">
    <property type="entry name" value="H-NS_C_dom"/>
</dbReference>
<dbReference type="GeneID" id="94692775"/>
<dbReference type="GO" id="GO:0003677">
    <property type="term" value="F:DNA binding"/>
    <property type="evidence" value="ECO:0007669"/>
    <property type="project" value="UniProtKB-KW"/>
</dbReference>
<dbReference type="EMBL" id="FNPE01000053">
    <property type="protein sequence ID" value="SDZ62757.1"/>
    <property type="molecule type" value="Genomic_DNA"/>
</dbReference>
<dbReference type="Pfam" id="PF00816">
    <property type="entry name" value="Histone_HNS"/>
    <property type="match status" value="1"/>
</dbReference>
<keyword evidence="3" id="KW-0238">DNA-binding</keyword>
<proteinExistence type="predicted"/>
<sequence>MSEYKTLLQQKAELDARIAEVMKTEKADALAEVRAMVQQYQLTEQDVFPTRSVKSKSSVGEPKYRNPVTGSTWTGRGKPPHWILGKEREQFRIS</sequence>
<dbReference type="Proteomes" id="UP000183417">
    <property type="component" value="Unassembled WGS sequence"/>
</dbReference>
<evidence type="ECO:0000313" key="4">
    <source>
        <dbReference type="Proteomes" id="UP000183417"/>
    </source>
</evidence>
<dbReference type="RefSeq" id="WP_074924399.1">
    <property type="nucleotide sequence ID" value="NZ_CP141274.1"/>
</dbReference>
<accession>A0A1H3UK97</accession>